<evidence type="ECO:0000313" key="13">
    <source>
        <dbReference type="Proteomes" id="UP000007464"/>
    </source>
</evidence>
<keyword evidence="9" id="KW-0812">Transmembrane</keyword>
<comment type="similarity">
    <text evidence="3">Belongs to the peptidase M23B family.</text>
</comment>
<feature type="domain" description="Csd3-like second N-terminal" evidence="11">
    <location>
        <begin position="204"/>
        <end position="318"/>
    </location>
</feature>
<evidence type="ECO:0000256" key="3">
    <source>
        <dbReference type="ARBA" id="ARBA00006646"/>
    </source>
</evidence>
<comment type="subcellular location">
    <subcellularLocation>
        <location evidence="2">Cell membrane</location>
        <topology evidence="2">Single-pass membrane protein</topology>
    </subcellularLocation>
</comment>
<feature type="domain" description="M23ase beta-sheet core" evidence="10">
    <location>
        <begin position="331"/>
        <end position="425"/>
    </location>
</feature>
<dbReference type="NCBIfam" id="NF008652">
    <property type="entry name" value="PRK11649.1"/>
    <property type="match status" value="1"/>
</dbReference>
<dbReference type="KEGG" id="bva:BVAF_452"/>
<dbReference type="HOGENOM" id="CLU_026846_0_2_6"/>
<keyword evidence="9" id="KW-0472">Membrane</keyword>
<evidence type="ECO:0000256" key="9">
    <source>
        <dbReference type="SAM" id="Phobius"/>
    </source>
</evidence>
<name>E8Q717_BLOVB</name>
<keyword evidence="4" id="KW-0645">Protease</keyword>
<keyword evidence="13" id="KW-1185">Reference proteome</keyword>
<accession>E8Q717</accession>
<dbReference type="FunFam" id="2.70.70.10:FF:000002">
    <property type="entry name" value="Murein DD-endopeptidase MepM"/>
    <property type="match status" value="1"/>
</dbReference>
<evidence type="ECO:0000256" key="2">
    <source>
        <dbReference type="ARBA" id="ARBA00004162"/>
    </source>
</evidence>
<gene>
    <name evidence="12" type="primary">yebA</name>
    <name evidence="12" type="ordered locus">BVAF_452</name>
</gene>
<feature type="transmembrane region" description="Helical" evidence="9">
    <location>
        <begin position="20"/>
        <end position="41"/>
    </location>
</feature>
<protein>
    <submittedName>
        <fullName evidence="12">Peptidase</fullName>
    </submittedName>
</protein>
<dbReference type="PANTHER" id="PTHR21666:SF292">
    <property type="entry name" value="MUREIN DD-ENDOPEPTIDASE MEPM"/>
    <property type="match status" value="1"/>
</dbReference>
<keyword evidence="7" id="KW-0862">Zinc</keyword>
<dbReference type="InterPro" id="IPR045834">
    <property type="entry name" value="Csd3_N2"/>
</dbReference>
<proteinExistence type="inferred from homology"/>
<dbReference type="GO" id="GO:0046872">
    <property type="term" value="F:metal ion binding"/>
    <property type="evidence" value="ECO:0007669"/>
    <property type="project" value="UniProtKB-KW"/>
</dbReference>
<dbReference type="InterPro" id="IPR011055">
    <property type="entry name" value="Dup_hybrid_motif"/>
</dbReference>
<dbReference type="OrthoDB" id="9805070at2"/>
<evidence type="ECO:0000256" key="4">
    <source>
        <dbReference type="ARBA" id="ARBA00022670"/>
    </source>
</evidence>
<evidence type="ECO:0000256" key="6">
    <source>
        <dbReference type="ARBA" id="ARBA00022801"/>
    </source>
</evidence>
<dbReference type="RefSeq" id="WP_013516766.1">
    <property type="nucleotide sequence ID" value="NC_014909.2"/>
</dbReference>
<evidence type="ECO:0000259" key="10">
    <source>
        <dbReference type="Pfam" id="PF01551"/>
    </source>
</evidence>
<evidence type="ECO:0000259" key="11">
    <source>
        <dbReference type="Pfam" id="PF19425"/>
    </source>
</evidence>
<evidence type="ECO:0000256" key="7">
    <source>
        <dbReference type="ARBA" id="ARBA00022833"/>
    </source>
</evidence>
<dbReference type="GO" id="GO:0004222">
    <property type="term" value="F:metalloendopeptidase activity"/>
    <property type="evidence" value="ECO:0007669"/>
    <property type="project" value="TreeGrafter"/>
</dbReference>
<dbReference type="Gene3D" id="3.10.450.350">
    <property type="match status" value="1"/>
</dbReference>
<comment type="cofactor">
    <cofactor evidence="1">
        <name>Zn(2+)</name>
        <dbReference type="ChEBI" id="CHEBI:29105"/>
    </cofactor>
</comment>
<dbReference type="CDD" id="cd12797">
    <property type="entry name" value="M23_peptidase"/>
    <property type="match status" value="1"/>
</dbReference>
<dbReference type="STRING" id="859654.BVAF_452"/>
<dbReference type="Gene3D" id="2.70.70.10">
    <property type="entry name" value="Glucose Permease (Domain IIA)"/>
    <property type="match status" value="1"/>
</dbReference>
<reference evidence="12 13" key="1">
    <citation type="journal article" date="2010" name="BMC Genomics">
        <title>Unprecedented loss of ammonia assimilation capability in a urease-encoding bacterial mutualist.</title>
        <authorList>
            <person name="Williams L.E."/>
            <person name="Wernegreen J.J."/>
        </authorList>
    </citation>
    <scope>NUCLEOTIDE SEQUENCE [LARGE SCALE GENOMIC DNA]</scope>
    <source>
        <strain evidence="12 13">BVAF</strain>
    </source>
</reference>
<evidence type="ECO:0000256" key="5">
    <source>
        <dbReference type="ARBA" id="ARBA00022723"/>
    </source>
</evidence>
<keyword evidence="6" id="KW-0378">Hydrolase</keyword>
<sequence>MYGIVCNSIKLICRCLYKRYSIIVPFVFIIIIIIMIVWNMFLLSYEFNKNDYNQIIAVQKSTLCSFFKTINNNTYVEDNLFFLNILKKQVSQEQSLKIFSMNDYSRLFSNNTLTQFVEKYNRNLVNIDEVYLLTQQYPVLDKLRIGQSLLWLIVNQKRLQCLIWGVSEQEIRLYNKKMNAYFNQGIIKVLKKNSNEKKQCYTVLFSGSLHETFVDSARSLGLEENCIVDVVNALRYQLDFKKLHSGDKFALLVSLIFDIKNNNIYSELIGARVRTAGQDYYIFKANNGRFYNKEAVGSINKFIRLPILKPYRISSNFNMNRLNPVTGQVTQHVGVDFAVPVGTPVLSIGDGVVLSSKYSKIAGNYVVIKHDFQCITRYMHLKKILVKSGQRVSRGDSIALSGNTGRSTGPHLHFEVWINRQPVNPLTTSILNVEKLLGNDRIKYLKQINEIIPKLNFD</sequence>
<organism evidence="12 13">
    <name type="scientific">Blochmanniella vafra (strain BVAF)</name>
    <dbReference type="NCBI Taxonomy" id="859654"/>
    <lineage>
        <taxon>Bacteria</taxon>
        <taxon>Pseudomonadati</taxon>
        <taxon>Pseudomonadota</taxon>
        <taxon>Gammaproteobacteria</taxon>
        <taxon>Enterobacterales</taxon>
        <taxon>Enterobacteriaceae</taxon>
        <taxon>ant endosymbionts</taxon>
        <taxon>Candidatus Blochmanniella</taxon>
    </lineage>
</organism>
<evidence type="ECO:0000256" key="1">
    <source>
        <dbReference type="ARBA" id="ARBA00001947"/>
    </source>
</evidence>
<dbReference type="AlphaFoldDB" id="E8Q717"/>
<keyword evidence="9" id="KW-1133">Transmembrane helix</keyword>
<evidence type="ECO:0000313" key="12">
    <source>
        <dbReference type="EMBL" id="ADV33841.1"/>
    </source>
</evidence>
<dbReference type="GO" id="GO:0005886">
    <property type="term" value="C:plasma membrane"/>
    <property type="evidence" value="ECO:0007669"/>
    <property type="project" value="UniProtKB-SubCell"/>
</dbReference>
<dbReference type="EMBL" id="CP002189">
    <property type="protein sequence ID" value="ADV33841.1"/>
    <property type="molecule type" value="Genomic_DNA"/>
</dbReference>
<dbReference type="InterPro" id="IPR050570">
    <property type="entry name" value="Cell_wall_metabolism_enzyme"/>
</dbReference>
<dbReference type="Pfam" id="PF19425">
    <property type="entry name" value="Csd3_N2"/>
    <property type="match status" value="1"/>
</dbReference>
<keyword evidence="5" id="KW-0479">Metal-binding</keyword>
<dbReference type="GO" id="GO:0006508">
    <property type="term" value="P:proteolysis"/>
    <property type="evidence" value="ECO:0007669"/>
    <property type="project" value="UniProtKB-KW"/>
</dbReference>
<dbReference type="SUPFAM" id="SSF51261">
    <property type="entry name" value="Duplicated hybrid motif"/>
    <property type="match status" value="1"/>
</dbReference>
<dbReference type="MEROPS" id="M23.011"/>
<evidence type="ECO:0000256" key="8">
    <source>
        <dbReference type="ARBA" id="ARBA00023049"/>
    </source>
</evidence>
<dbReference type="Proteomes" id="UP000007464">
    <property type="component" value="Chromosome"/>
</dbReference>
<dbReference type="InterPro" id="IPR016047">
    <property type="entry name" value="M23ase_b-sheet_dom"/>
</dbReference>
<keyword evidence="8" id="KW-0482">Metalloprotease</keyword>
<dbReference type="PANTHER" id="PTHR21666">
    <property type="entry name" value="PEPTIDASE-RELATED"/>
    <property type="match status" value="1"/>
</dbReference>
<dbReference type="Pfam" id="PF01551">
    <property type="entry name" value="Peptidase_M23"/>
    <property type="match status" value="1"/>
</dbReference>